<dbReference type="AlphaFoldDB" id="A0A0D9QFT2"/>
<dbReference type="OrthoDB" id="377068at2759"/>
<evidence type="ECO:0000313" key="3">
    <source>
        <dbReference type="Proteomes" id="UP000054561"/>
    </source>
</evidence>
<dbReference type="GeneID" id="24269831"/>
<reference evidence="2 3" key="1">
    <citation type="submission" date="2014-03" db="EMBL/GenBank/DDBJ databases">
        <title>The Genome Sequence of Plasmodium fragile nilgiri.</title>
        <authorList>
            <consortium name="The Broad Institute Genomics Platform"/>
            <consortium name="The Broad Institute Genome Sequencing Center for Infectious Disease"/>
            <person name="Neafsey D."/>
            <person name="Duraisingh M."/>
            <person name="Young S.K."/>
            <person name="Zeng Q."/>
            <person name="Gargeya S."/>
            <person name="Abouelleil A."/>
            <person name="Alvarado L."/>
            <person name="Chapman S.B."/>
            <person name="Gainer-Dewar J."/>
            <person name="Goldberg J."/>
            <person name="Griggs A."/>
            <person name="Gujja S."/>
            <person name="Hansen M."/>
            <person name="Howarth C."/>
            <person name="Imamovic A."/>
            <person name="Larimer J."/>
            <person name="Pearson M."/>
            <person name="Poon T.W."/>
            <person name="Priest M."/>
            <person name="Roberts A."/>
            <person name="Saif S."/>
            <person name="Shea T."/>
            <person name="Sykes S."/>
            <person name="Wortman J."/>
            <person name="Nusbaum C."/>
            <person name="Birren B."/>
        </authorList>
    </citation>
    <scope>NUCLEOTIDE SEQUENCE [LARGE SCALE GENOMIC DNA]</scope>
    <source>
        <strain evidence="3">nilgiri</strain>
    </source>
</reference>
<organism evidence="2 3">
    <name type="scientific">Plasmodium fragile</name>
    <dbReference type="NCBI Taxonomy" id="5857"/>
    <lineage>
        <taxon>Eukaryota</taxon>
        <taxon>Sar</taxon>
        <taxon>Alveolata</taxon>
        <taxon>Apicomplexa</taxon>
        <taxon>Aconoidasida</taxon>
        <taxon>Haemosporida</taxon>
        <taxon>Plasmodiidae</taxon>
        <taxon>Plasmodium</taxon>
        <taxon>Plasmodium (Plasmodium)</taxon>
    </lineage>
</organism>
<protein>
    <submittedName>
        <fullName evidence="2">Uncharacterized protein</fullName>
    </submittedName>
</protein>
<keyword evidence="1" id="KW-0175">Coiled coil</keyword>
<dbReference type="RefSeq" id="XP_012337550.1">
    <property type="nucleotide sequence ID" value="XM_012482127.1"/>
</dbReference>
<evidence type="ECO:0000313" key="2">
    <source>
        <dbReference type="EMBL" id="KJP85869.1"/>
    </source>
</evidence>
<proteinExistence type="predicted"/>
<dbReference type="Proteomes" id="UP000054561">
    <property type="component" value="Unassembled WGS sequence"/>
</dbReference>
<dbReference type="OMA" id="VYNYLYY"/>
<gene>
    <name evidence="2" type="ORF">AK88_04517</name>
</gene>
<feature type="coiled-coil region" evidence="1">
    <location>
        <begin position="36"/>
        <end position="63"/>
    </location>
</feature>
<keyword evidence="3" id="KW-1185">Reference proteome</keyword>
<dbReference type="VEuPathDB" id="PlasmoDB:AK88_04517"/>
<dbReference type="EMBL" id="KQ001709">
    <property type="protein sequence ID" value="KJP85869.1"/>
    <property type="molecule type" value="Genomic_DNA"/>
</dbReference>
<sequence>MHLDKEDNYIIDKKKIESVNKYIYTKFPTFELHKKVKNYNNKISELMIENEKLKKYKSNLEKRIIRGNENFEVNFMKYELAISNALRIGYSCIYLCNALNKIIDRYKISVLRELHRRRDQFKNNLIKSYMNKNSYDKLFINSMVMKIEGVYQRNRNFVTIVLVILVKNKLRDIFKFFVCNVLGIPTGGSYTLNGLSFGKGNSNRATSSRRGNDRYVQLTMDARIQYTSGFIKLMDVLKSTVYGTVRVYFIILKRHNDEYDLYARGVWKSFPLSKSERIEFSTNSGDANTDAVQNCGKQKGKSRNDKLFRSYDSLVGNKLIARGDIQDDKSNLEYNRSSNSIYLPHPSDVYNYLYYQELLNIKDKLSARLMDDENSDLVNYIKFMETNGEVYCLRGNGKDRDSSVVNATNKSSAIGNSPIQSWLPQSNKCPRTRAKEIASPFSDQVTTVPNDTNLGFHDRGRGDVHRGRVVSFSLSDEGGNPNVDNSFYEQKKRVGFNIKEKVNYADLEGLRRYGFNGEEDNILNGPGENSGGVQFMAREEGYSPPLREGEVDDGYYAADGNYTVDENIKTMVSFSDMENNFRSIMSKASEGNENVPEDEAYEGNQNLCEQSVVNIKHGLSRVQDKNFIWLVGEGPPDDIEVNRMGQYYFGEDEGYGMEVG</sequence>
<name>A0A0D9QFT2_PLAFR</name>
<evidence type="ECO:0000256" key="1">
    <source>
        <dbReference type="SAM" id="Coils"/>
    </source>
</evidence>
<accession>A0A0D9QFT2</accession>